<gene>
    <name evidence="8" type="primary">HN1</name>
</gene>
<evidence type="ECO:0000256" key="1">
    <source>
        <dbReference type="ARBA" id="ARBA00004123"/>
    </source>
</evidence>
<dbReference type="InterPro" id="IPR033335">
    <property type="entry name" value="JUPITER"/>
</dbReference>
<comment type="similarity">
    <text evidence="3">Belongs to the JUPITER family.</text>
</comment>
<evidence type="ECO:0000256" key="2">
    <source>
        <dbReference type="ARBA" id="ARBA00004496"/>
    </source>
</evidence>
<feature type="region of interest" description="Disordered" evidence="7">
    <location>
        <begin position="1"/>
        <end position="145"/>
    </location>
</feature>
<keyword evidence="4" id="KW-0963">Cytoplasm</keyword>
<name>Q1XGE5_CYNPY</name>
<comment type="subcellular location">
    <subcellularLocation>
        <location evidence="2">Cytoplasm</location>
    </subcellularLocation>
    <subcellularLocation>
        <location evidence="1">Nucleus</location>
    </subcellularLocation>
</comment>
<dbReference type="GO" id="GO:0005634">
    <property type="term" value="C:nucleus"/>
    <property type="evidence" value="ECO:0007669"/>
    <property type="project" value="UniProtKB-SubCell"/>
</dbReference>
<reference evidence="8" key="1">
    <citation type="journal article" date="2006" name="Exp. Eye Res.">
        <title>Induced expression of hematopoietic- and neurologic-expressed sequence 1 in retinal pigment epithelial cells during newt retina regeneration.</title>
        <authorList>
            <person name="Goto T."/>
            <person name="Hisatomi O."/>
            <person name="Kotoura M."/>
            <person name="Tokunaga F."/>
        </authorList>
    </citation>
    <scope>NUCLEOTIDE SEQUENCE</scope>
    <source>
        <tissue evidence="8">Retina</tissue>
    </source>
</reference>
<evidence type="ECO:0000313" key="8">
    <source>
        <dbReference type="EMBL" id="BAE93062.1"/>
    </source>
</evidence>
<protein>
    <submittedName>
        <fullName evidence="8">Hematopoietic-and neurologic-expressed sequence 1</fullName>
    </submittedName>
</protein>
<evidence type="ECO:0000256" key="5">
    <source>
        <dbReference type="ARBA" id="ARBA00022553"/>
    </source>
</evidence>
<dbReference type="GO" id="GO:0005737">
    <property type="term" value="C:cytoplasm"/>
    <property type="evidence" value="ECO:0007669"/>
    <property type="project" value="UniProtKB-SubCell"/>
</dbReference>
<dbReference type="EMBL" id="AB244672">
    <property type="protein sequence ID" value="BAE93062.1"/>
    <property type="molecule type" value="mRNA"/>
</dbReference>
<keyword evidence="6" id="KW-0539">Nucleus</keyword>
<feature type="compositionally biased region" description="Acidic residues" evidence="7">
    <location>
        <begin position="92"/>
        <end position="101"/>
    </location>
</feature>
<feature type="compositionally biased region" description="Low complexity" evidence="7">
    <location>
        <begin position="117"/>
        <end position="136"/>
    </location>
</feature>
<dbReference type="PANTHER" id="PTHR34930">
    <property type="entry name" value="GEO05313P1"/>
    <property type="match status" value="1"/>
</dbReference>
<sequence length="145" mass="15245">MTTTTTYSGVDPSGRSSSRVLRPPGGASNFSLGFGEQQDQPVRKHKMASNIFDPPDDLPAHKPGRESEAEPTVPQRRPLPGGECGDSAEQTGDSEEYENVEADQVIPSDSEVPSEPAPTDSAPAVPAPVPSRRNPPGGRSTLILG</sequence>
<proteinExistence type="evidence at transcript level"/>
<evidence type="ECO:0000256" key="3">
    <source>
        <dbReference type="ARBA" id="ARBA00008329"/>
    </source>
</evidence>
<feature type="compositionally biased region" description="Polar residues" evidence="7">
    <location>
        <begin position="1"/>
        <end position="19"/>
    </location>
</feature>
<dbReference type="AlphaFoldDB" id="Q1XGE5"/>
<evidence type="ECO:0000256" key="6">
    <source>
        <dbReference type="ARBA" id="ARBA00023242"/>
    </source>
</evidence>
<evidence type="ECO:0000256" key="4">
    <source>
        <dbReference type="ARBA" id="ARBA00022490"/>
    </source>
</evidence>
<evidence type="ECO:0000256" key="7">
    <source>
        <dbReference type="SAM" id="MobiDB-lite"/>
    </source>
</evidence>
<keyword evidence="5" id="KW-0597">Phosphoprotein</keyword>
<feature type="compositionally biased region" description="Basic and acidic residues" evidence="7">
    <location>
        <begin position="58"/>
        <end position="68"/>
    </location>
</feature>
<organism evidence="8">
    <name type="scientific">Cynops pyrrhogaster</name>
    <name type="common">Japanese fire-bellied newt</name>
    <name type="synonym">Molge pyrrhogaster</name>
    <dbReference type="NCBI Taxonomy" id="8330"/>
    <lineage>
        <taxon>Eukaryota</taxon>
        <taxon>Metazoa</taxon>
        <taxon>Chordata</taxon>
        <taxon>Craniata</taxon>
        <taxon>Vertebrata</taxon>
        <taxon>Euteleostomi</taxon>
        <taxon>Amphibia</taxon>
        <taxon>Batrachia</taxon>
        <taxon>Caudata</taxon>
        <taxon>Salamandroidea</taxon>
        <taxon>Salamandridae</taxon>
        <taxon>Pleurodelinae</taxon>
        <taxon>Cynops</taxon>
    </lineage>
</organism>
<accession>Q1XGE5</accession>
<dbReference type="PANTHER" id="PTHR34930:SF4">
    <property type="entry name" value="JUPITER MICROTUBULE ASSOCIATED HOMOLOG 1"/>
    <property type="match status" value="1"/>
</dbReference>